<dbReference type="RefSeq" id="WP_013655578.1">
    <property type="nucleotide sequence ID" value="NC_015275.1"/>
</dbReference>
<keyword evidence="1" id="KW-0813">Transport</keyword>
<dbReference type="CDD" id="cd03293">
    <property type="entry name" value="ABC_NrtD_SsuB_transporters"/>
    <property type="match status" value="1"/>
</dbReference>
<dbReference type="PROSITE" id="PS50893">
    <property type="entry name" value="ABC_TRANSPORTER_2"/>
    <property type="match status" value="1"/>
</dbReference>
<keyword evidence="2" id="KW-0547">Nucleotide-binding</keyword>
<dbReference type="GO" id="GO:0016887">
    <property type="term" value="F:ATP hydrolysis activity"/>
    <property type="evidence" value="ECO:0007669"/>
    <property type="project" value="InterPro"/>
</dbReference>
<dbReference type="EMBL" id="CP002582">
    <property type="protein sequence ID" value="ADZ82277.1"/>
    <property type="molecule type" value="Genomic_DNA"/>
</dbReference>
<evidence type="ECO:0000259" key="5">
    <source>
        <dbReference type="PROSITE" id="PS50893"/>
    </source>
</evidence>
<feature type="domain" description="ABC transporter" evidence="5">
    <location>
        <begin position="26"/>
        <end position="261"/>
    </location>
</feature>
<dbReference type="PROSITE" id="PS00211">
    <property type="entry name" value="ABC_TRANSPORTER_1"/>
    <property type="match status" value="1"/>
</dbReference>
<dbReference type="GO" id="GO:0015418">
    <property type="term" value="F:ABC-type quaternary ammonium compound transporting activity"/>
    <property type="evidence" value="ECO:0007669"/>
    <property type="project" value="UniProtKB-EC"/>
</dbReference>
<dbReference type="HOGENOM" id="CLU_000604_1_22_9"/>
<dbReference type="InterPro" id="IPR003593">
    <property type="entry name" value="AAA+_ATPase"/>
</dbReference>
<dbReference type="STRING" id="642492.Clole_0540"/>
<dbReference type="EC" id="7.6.2.9" evidence="4"/>
<dbReference type="SUPFAM" id="SSF52540">
    <property type="entry name" value="P-loop containing nucleoside triphosphate hydrolases"/>
    <property type="match status" value="1"/>
</dbReference>
<dbReference type="KEGG" id="cle:Clole_0540"/>
<keyword evidence="6" id="KW-0378">Hydrolase</keyword>
<dbReference type="PANTHER" id="PTHR42788:SF13">
    <property type="entry name" value="ALIPHATIC SULFONATES IMPORT ATP-BINDING PROTEIN SSUB"/>
    <property type="match status" value="1"/>
</dbReference>
<dbReference type="SMART" id="SM00382">
    <property type="entry name" value="AAA"/>
    <property type="match status" value="1"/>
</dbReference>
<organism evidence="6 7">
    <name type="scientific">Cellulosilyticum lentocellum (strain ATCC 49066 / DSM 5427 / NCIMB 11756 / RHM5)</name>
    <name type="common">Clostridium lentocellum</name>
    <dbReference type="NCBI Taxonomy" id="642492"/>
    <lineage>
        <taxon>Bacteria</taxon>
        <taxon>Bacillati</taxon>
        <taxon>Bacillota</taxon>
        <taxon>Clostridia</taxon>
        <taxon>Lachnospirales</taxon>
        <taxon>Cellulosilyticaceae</taxon>
        <taxon>Cellulosilyticum</taxon>
    </lineage>
</organism>
<evidence type="ECO:0000313" key="7">
    <source>
        <dbReference type="Proteomes" id="UP000008467"/>
    </source>
</evidence>
<dbReference type="AlphaFoldDB" id="F2JM66"/>
<evidence type="ECO:0000256" key="4">
    <source>
        <dbReference type="ARBA" id="ARBA00066388"/>
    </source>
</evidence>
<dbReference type="InterPro" id="IPR017871">
    <property type="entry name" value="ABC_transporter-like_CS"/>
</dbReference>
<dbReference type="Pfam" id="PF00005">
    <property type="entry name" value="ABC_tran"/>
    <property type="match status" value="1"/>
</dbReference>
<protein>
    <recommendedName>
        <fullName evidence="4">ABC-type quaternary amine transporter</fullName>
        <ecNumber evidence="4">7.6.2.9</ecNumber>
    </recommendedName>
</protein>
<dbReference type="InterPro" id="IPR027417">
    <property type="entry name" value="P-loop_NTPase"/>
</dbReference>
<evidence type="ECO:0000256" key="1">
    <source>
        <dbReference type="ARBA" id="ARBA00022448"/>
    </source>
</evidence>
<keyword evidence="3" id="KW-0067">ATP-binding</keyword>
<dbReference type="InterPro" id="IPR050166">
    <property type="entry name" value="ABC_transporter_ATP-bind"/>
</dbReference>
<name>F2JM66_CELLD</name>
<evidence type="ECO:0000256" key="2">
    <source>
        <dbReference type="ARBA" id="ARBA00022741"/>
    </source>
</evidence>
<evidence type="ECO:0000313" key="6">
    <source>
        <dbReference type="EMBL" id="ADZ82277.1"/>
    </source>
</evidence>
<dbReference type="PANTHER" id="PTHR42788">
    <property type="entry name" value="TAURINE IMPORT ATP-BINDING PROTEIN-RELATED"/>
    <property type="match status" value="1"/>
</dbReference>
<dbReference type="InterPro" id="IPR003439">
    <property type="entry name" value="ABC_transporter-like_ATP-bd"/>
</dbReference>
<keyword evidence="7" id="KW-1185">Reference proteome</keyword>
<dbReference type="eggNOG" id="COG1116">
    <property type="taxonomic scope" value="Bacteria"/>
</dbReference>
<dbReference type="Proteomes" id="UP000008467">
    <property type="component" value="Chromosome"/>
</dbReference>
<dbReference type="GO" id="GO:0005524">
    <property type="term" value="F:ATP binding"/>
    <property type="evidence" value="ECO:0007669"/>
    <property type="project" value="UniProtKB-KW"/>
</dbReference>
<sequence length="277" mass="31522">MSALKELDTEFEERDYSKPREVKTEIKIENLSVRFEDKNGGEPVTALSNINLEINQGEFISLLGPSGCGKTTLLRIIADLLQPTEGSITVRGETPRSIRLQKKYGIVFQNPVLYDWRTVRRNVCMPMELLGMPKKDRTARVTKMLDLVGLNEFGKHYPHELSGGMQQRVGIARALAIRPEILLMDEPFSALDEFTREKLHQDLLRIWRKTNKTIIFVTHNIQEAVFLSDRVVVLSPHPGRVSAVVDINLERPRDLSIKDTAEFTKLVAKVRNSFEGV</sequence>
<reference evidence="6 7" key="1">
    <citation type="journal article" date="2011" name="J. Bacteriol.">
        <title>Complete genome sequence of the cellulose-degrading bacterium Cellulosilyticum lentocellum.</title>
        <authorList>
            <consortium name="US DOE Joint Genome Institute"/>
            <person name="Miller D.A."/>
            <person name="Suen G."/>
            <person name="Bruce D."/>
            <person name="Copeland A."/>
            <person name="Cheng J.F."/>
            <person name="Detter C."/>
            <person name="Goodwin L.A."/>
            <person name="Han C.S."/>
            <person name="Hauser L.J."/>
            <person name="Land M.L."/>
            <person name="Lapidus A."/>
            <person name="Lucas S."/>
            <person name="Meincke L."/>
            <person name="Pitluck S."/>
            <person name="Tapia R."/>
            <person name="Teshima H."/>
            <person name="Woyke T."/>
            <person name="Fox B.G."/>
            <person name="Angert E.R."/>
            <person name="Currie C.R."/>
        </authorList>
    </citation>
    <scope>NUCLEOTIDE SEQUENCE [LARGE SCALE GENOMIC DNA]</scope>
    <source>
        <strain evidence="7">ATCC 49066 / DSM 5427 / NCIMB 11756 / RHM5</strain>
    </source>
</reference>
<dbReference type="Gene3D" id="3.40.50.300">
    <property type="entry name" value="P-loop containing nucleotide triphosphate hydrolases"/>
    <property type="match status" value="1"/>
</dbReference>
<accession>F2JM66</accession>
<evidence type="ECO:0000256" key="3">
    <source>
        <dbReference type="ARBA" id="ARBA00022840"/>
    </source>
</evidence>
<gene>
    <name evidence="6" type="ordered locus">Clole_0540</name>
</gene>
<proteinExistence type="predicted"/>
<dbReference type="FunFam" id="3.40.50.300:FF:000425">
    <property type="entry name" value="Probable ABC transporter, ATP-binding subunit"/>
    <property type="match status" value="1"/>
</dbReference>